<dbReference type="GeneID" id="29593947"/>
<dbReference type="RefSeq" id="WP_004683668.1">
    <property type="nucleotide sequence ID" value="NZ_CAKLDP010000011.1"/>
</dbReference>
<comment type="similarity">
    <text evidence="2 4">Belongs to the thiolase-like superfamily. Beta-ketoacyl-ACP synthases family.</text>
</comment>
<dbReference type="AlphaFoldDB" id="A0AB36PT92"/>
<dbReference type="Pfam" id="PF00109">
    <property type="entry name" value="ketoacyl-synt"/>
    <property type="match status" value="1"/>
</dbReference>
<dbReference type="CDD" id="cd00834">
    <property type="entry name" value="KAS_I_II"/>
    <property type="match status" value="1"/>
</dbReference>
<feature type="domain" description="Ketosynthase family 3 (KS3)" evidence="5">
    <location>
        <begin position="10"/>
        <end position="422"/>
    </location>
</feature>
<gene>
    <name evidence="6" type="ORF">BI318_12280</name>
</gene>
<sequence length="425" mass="44301">MTKYTDHLGRPIVAITGAGVVSSLGQGKDDNWAALTGGKSGIHTITRFPTENLNTRFSGTVDFLPESESGASALSEALARLAGEEALAQSGLSVTAFGGPLFLAAPPVELDWKSRFALDASVKDEGPASYQLLLEACRRARHDALFNTTQFGYIAERLSQAFGTRGLPITLSTACASGATAIQLGVEAIRRGESDRVLSIGTDGSVSAEALIRFSLLSALSTQNDKPEKASKPFSKDRDGFAMAEGSGALVMESLESAVARGAKVLGILAGCGEKADDFHRTRSKPDASPAIGTVRAALADAGLTEDQISYINAHGTSTPENDKMEYLALSTVFGDKLGSILVSSNKSMIGHTLTAAGAIEAVFSLLTIQTGTLPPTINYDNPDPAIPLDVVPNVKREAKVAAVLSNSFGFGGQNTSLVLTPNPN</sequence>
<dbReference type="GO" id="GO:0004315">
    <property type="term" value="F:3-oxoacyl-[acyl-carrier-protein] synthase activity"/>
    <property type="evidence" value="ECO:0007669"/>
    <property type="project" value="InterPro"/>
</dbReference>
<dbReference type="SUPFAM" id="SSF53901">
    <property type="entry name" value="Thiolase-like"/>
    <property type="match status" value="2"/>
</dbReference>
<evidence type="ECO:0000256" key="2">
    <source>
        <dbReference type="ARBA" id="ARBA00008467"/>
    </source>
</evidence>
<dbReference type="GO" id="GO:0005829">
    <property type="term" value="C:cytosol"/>
    <property type="evidence" value="ECO:0007669"/>
    <property type="project" value="TreeGrafter"/>
</dbReference>
<dbReference type="SMART" id="SM00825">
    <property type="entry name" value="PKS_KS"/>
    <property type="match status" value="1"/>
</dbReference>
<keyword evidence="3 4" id="KW-0808">Transferase</keyword>
<dbReference type="Gene3D" id="3.40.47.10">
    <property type="match status" value="1"/>
</dbReference>
<dbReference type="PROSITE" id="PS52004">
    <property type="entry name" value="KS3_2"/>
    <property type="match status" value="1"/>
</dbReference>
<dbReference type="PANTHER" id="PTHR11712:SF336">
    <property type="entry name" value="3-OXOACYL-[ACYL-CARRIER-PROTEIN] SYNTHASE, MITOCHONDRIAL"/>
    <property type="match status" value="1"/>
</dbReference>
<dbReference type="Proteomes" id="UP000216335">
    <property type="component" value="Unassembled WGS sequence"/>
</dbReference>
<dbReference type="GO" id="GO:0006633">
    <property type="term" value="P:fatty acid biosynthetic process"/>
    <property type="evidence" value="ECO:0007669"/>
    <property type="project" value="InterPro"/>
</dbReference>
<reference evidence="6 7" key="1">
    <citation type="submission" date="2017-05" db="EMBL/GenBank/DDBJ databases">
        <title>The genome sequence of the facultative intracellular pathogen Brucella melitensis KIV-L.</title>
        <authorList>
            <person name="Pisarenko S."/>
            <person name="Kovalev D."/>
            <person name="Khachaturova A."/>
            <person name="Kulichenko A."/>
        </authorList>
    </citation>
    <scope>NUCLEOTIDE SEQUENCE [LARGE SCALE GENOMIC DNA]</scope>
    <source>
        <strain evidence="6 7">KIV-L</strain>
    </source>
</reference>
<dbReference type="InterPro" id="IPR016039">
    <property type="entry name" value="Thiolase-like"/>
</dbReference>
<proteinExistence type="inferred from homology"/>
<protein>
    <submittedName>
        <fullName evidence="6">Beta-ketoacyl-ACP synthase II</fullName>
    </submittedName>
</protein>
<accession>A0AB36PT92</accession>
<evidence type="ECO:0000256" key="4">
    <source>
        <dbReference type="RuleBase" id="RU003694"/>
    </source>
</evidence>
<dbReference type="Pfam" id="PF02801">
    <property type="entry name" value="Ketoacyl-synt_C"/>
    <property type="match status" value="1"/>
</dbReference>
<dbReference type="InterPro" id="IPR020841">
    <property type="entry name" value="PKS_Beta-ketoAc_synthase_dom"/>
</dbReference>
<evidence type="ECO:0000256" key="1">
    <source>
        <dbReference type="ARBA" id="ARBA00005194"/>
    </source>
</evidence>
<comment type="pathway">
    <text evidence="1">Lipid metabolism; fatty acid biosynthesis.</text>
</comment>
<dbReference type="InterPro" id="IPR000794">
    <property type="entry name" value="Beta-ketoacyl_synthase"/>
</dbReference>
<evidence type="ECO:0000313" key="6">
    <source>
        <dbReference type="EMBL" id="OZV59359.1"/>
    </source>
</evidence>
<evidence type="ECO:0000256" key="3">
    <source>
        <dbReference type="ARBA" id="ARBA00022679"/>
    </source>
</evidence>
<dbReference type="InterPro" id="IPR018201">
    <property type="entry name" value="Ketoacyl_synth_AS"/>
</dbReference>
<dbReference type="InterPro" id="IPR014030">
    <property type="entry name" value="Ketoacyl_synth_N"/>
</dbReference>
<dbReference type="PROSITE" id="PS00606">
    <property type="entry name" value="KS3_1"/>
    <property type="match status" value="1"/>
</dbReference>
<evidence type="ECO:0000313" key="7">
    <source>
        <dbReference type="Proteomes" id="UP000216335"/>
    </source>
</evidence>
<comment type="caution">
    <text evidence="6">The sequence shown here is derived from an EMBL/GenBank/DDBJ whole genome shotgun (WGS) entry which is preliminary data.</text>
</comment>
<name>A0AB36PT92_BRUML</name>
<dbReference type="PANTHER" id="PTHR11712">
    <property type="entry name" value="POLYKETIDE SYNTHASE-RELATED"/>
    <property type="match status" value="1"/>
</dbReference>
<evidence type="ECO:0000259" key="5">
    <source>
        <dbReference type="PROSITE" id="PS52004"/>
    </source>
</evidence>
<dbReference type="InterPro" id="IPR014031">
    <property type="entry name" value="Ketoacyl_synth_C"/>
</dbReference>
<dbReference type="NCBIfam" id="NF005076">
    <property type="entry name" value="PRK06501.1"/>
    <property type="match status" value="1"/>
</dbReference>
<dbReference type="EMBL" id="NGJQ01000012">
    <property type="protein sequence ID" value="OZV59359.1"/>
    <property type="molecule type" value="Genomic_DNA"/>
</dbReference>
<organism evidence="6 7">
    <name type="scientific">Brucella melitensis</name>
    <dbReference type="NCBI Taxonomy" id="29459"/>
    <lineage>
        <taxon>Bacteria</taxon>
        <taxon>Pseudomonadati</taxon>
        <taxon>Pseudomonadota</taxon>
        <taxon>Alphaproteobacteria</taxon>
        <taxon>Hyphomicrobiales</taxon>
        <taxon>Brucellaceae</taxon>
        <taxon>Brucella/Ochrobactrum group</taxon>
        <taxon>Brucella</taxon>
    </lineage>
</organism>